<sequence>MLSVQQEHATGLDLFMDLIKNMLQVDPNQRITPVEALQHPFFNVKEEATSKKPCLENIKLTNYAVDHTMAICTTGHEKSSFTEVLSCHGNGQSAG</sequence>
<dbReference type="AlphaFoldDB" id="A0A674P343"/>
<dbReference type="SUPFAM" id="SSF56112">
    <property type="entry name" value="Protein kinase-like (PK-like)"/>
    <property type="match status" value="1"/>
</dbReference>
<evidence type="ECO:0000313" key="1">
    <source>
        <dbReference type="Ensembl" id="ENSTRUP00000080112.1"/>
    </source>
</evidence>
<protein>
    <recommendedName>
        <fullName evidence="3">Protein kinase domain-containing protein</fullName>
    </recommendedName>
</protein>
<dbReference type="InParanoid" id="A0A674P343"/>
<proteinExistence type="predicted"/>
<dbReference type="Ensembl" id="ENSTRUT00000061984.1">
    <property type="protein sequence ID" value="ENSTRUP00000080112.1"/>
    <property type="gene ID" value="ENSTRUG00000028188.1"/>
</dbReference>
<dbReference type="Proteomes" id="UP000005226">
    <property type="component" value="Chromosome 3"/>
</dbReference>
<keyword evidence="2" id="KW-1185">Reference proteome</keyword>
<reference evidence="1" key="2">
    <citation type="submission" date="2025-08" db="UniProtKB">
        <authorList>
            <consortium name="Ensembl"/>
        </authorList>
    </citation>
    <scope>IDENTIFICATION</scope>
</reference>
<dbReference type="InterPro" id="IPR011009">
    <property type="entry name" value="Kinase-like_dom_sf"/>
</dbReference>
<evidence type="ECO:0000313" key="2">
    <source>
        <dbReference type="Proteomes" id="UP000005226"/>
    </source>
</evidence>
<name>A0A674P343_TAKRU</name>
<organism evidence="1 2">
    <name type="scientific">Takifugu rubripes</name>
    <name type="common">Japanese pufferfish</name>
    <name type="synonym">Fugu rubripes</name>
    <dbReference type="NCBI Taxonomy" id="31033"/>
    <lineage>
        <taxon>Eukaryota</taxon>
        <taxon>Metazoa</taxon>
        <taxon>Chordata</taxon>
        <taxon>Craniata</taxon>
        <taxon>Vertebrata</taxon>
        <taxon>Euteleostomi</taxon>
        <taxon>Actinopterygii</taxon>
        <taxon>Neopterygii</taxon>
        <taxon>Teleostei</taxon>
        <taxon>Neoteleostei</taxon>
        <taxon>Acanthomorphata</taxon>
        <taxon>Eupercaria</taxon>
        <taxon>Tetraodontiformes</taxon>
        <taxon>Tetradontoidea</taxon>
        <taxon>Tetraodontidae</taxon>
        <taxon>Takifugu</taxon>
    </lineage>
</organism>
<reference evidence="1" key="3">
    <citation type="submission" date="2025-09" db="UniProtKB">
        <authorList>
            <consortium name="Ensembl"/>
        </authorList>
    </citation>
    <scope>IDENTIFICATION</scope>
</reference>
<accession>A0A674P343</accession>
<reference evidence="1 2" key="1">
    <citation type="journal article" date="2011" name="Genome Biol. Evol.">
        <title>Integration of the genetic map and genome assembly of fugu facilitates insights into distinct features of genome evolution in teleosts and mammals.</title>
        <authorList>
            <person name="Kai W."/>
            <person name="Kikuchi K."/>
            <person name="Tohari S."/>
            <person name="Chew A.K."/>
            <person name="Tay A."/>
            <person name="Fujiwara A."/>
            <person name="Hosoya S."/>
            <person name="Suetake H."/>
            <person name="Naruse K."/>
            <person name="Brenner S."/>
            <person name="Suzuki Y."/>
            <person name="Venkatesh B."/>
        </authorList>
    </citation>
    <scope>NUCLEOTIDE SEQUENCE [LARGE SCALE GENOMIC DNA]</scope>
</reference>
<evidence type="ECO:0008006" key="3">
    <source>
        <dbReference type="Google" id="ProtNLM"/>
    </source>
</evidence>
<dbReference type="Gene3D" id="1.10.510.10">
    <property type="entry name" value="Transferase(Phosphotransferase) domain 1"/>
    <property type="match status" value="1"/>
</dbReference>